<dbReference type="Proteomes" id="UP001409291">
    <property type="component" value="Unassembled WGS sequence"/>
</dbReference>
<dbReference type="InterPro" id="IPR037682">
    <property type="entry name" value="TonB_C"/>
</dbReference>
<dbReference type="EMBL" id="JBDJNQ010000004">
    <property type="protein sequence ID" value="MEN5377894.1"/>
    <property type="molecule type" value="Genomic_DNA"/>
</dbReference>
<keyword evidence="3" id="KW-1185">Reference proteome</keyword>
<dbReference type="PANTHER" id="PTHR33446">
    <property type="entry name" value="PROTEIN TONB-RELATED"/>
    <property type="match status" value="1"/>
</dbReference>
<name>A0ABV0BSX5_9SPHI</name>
<evidence type="ECO:0000313" key="2">
    <source>
        <dbReference type="EMBL" id="MEN5377894.1"/>
    </source>
</evidence>
<dbReference type="SUPFAM" id="SSF82185">
    <property type="entry name" value="Histone H3 K4-specific methyltransferase SET7/9 N-terminal domain"/>
    <property type="match status" value="1"/>
</dbReference>
<dbReference type="PROSITE" id="PS52015">
    <property type="entry name" value="TONB_CTD"/>
    <property type="match status" value="1"/>
</dbReference>
<dbReference type="Gene3D" id="3.30.1150.10">
    <property type="match status" value="1"/>
</dbReference>
<protein>
    <submittedName>
        <fullName evidence="2">Energy transducer TonB</fullName>
    </submittedName>
</protein>
<evidence type="ECO:0000259" key="1">
    <source>
        <dbReference type="PROSITE" id="PS52015"/>
    </source>
</evidence>
<gene>
    <name evidence="2" type="ORF">ABE541_11515</name>
</gene>
<dbReference type="InterPro" id="IPR051045">
    <property type="entry name" value="TonB-dependent_transducer"/>
</dbReference>
<evidence type="ECO:0000313" key="3">
    <source>
        <dbReference type="Proteomes" id="UP001409291"/>
    </source>
</evidence>
<proteinExistence type="predicted"/>
<dbReference type="Pfam" id="PF03544">
    <property type="entry name" value="TonB_C"/>
    <property type="match status" value="1"/>
</dbReference>
<organism evidence="2 3">
    <name type="scientific">Sphingobacterium kitahiroshimense</name>
    <dbReference type="NCBI Taxonomy" id="470446"/>
    <lineage>
        <taxon>Bacteria</taxon>
        <taxon>Pseudomonadati</taxon>
        <taxon>Bacteroidota</taxon>
        <taxon>Sphingobacteriia</taxon>
        <taxon>Sphingobacteriales</taxon>
        <taxon>Sphingobacteriaceae</taxon>
        <taxon>Sphingobacterium</taxon>
    </lineage>
</organism>
<accession>A0ABV0BSX5</accession>
<comment type="caution">
    <text evidence="2">The sequence shown here is derived from an EMBL/GenBank/DDBJ whole genome shotgun (WGS) entry which is preliminary data.</text>
</comment>
<feature type="domain" description="TonB C-terminal" evidence="1">
    <location>
        <begin position="239"/>
        <end position="333"/>
    </location>
</feature>
<dbReference type="RefSeq" id="WP_346581309.1">
    <property type="nucleotide sequence ID" value="NZ_JBDJLH010000002.1"/>
</dbReference>
<dbReference type="SUPFAM" id="SSF74653">
    <property type="entry name" value="TolA/TonB C-terminal domain"/>
    <property type="match status" value="1"/>
</dbReference>
<sequence>MKYSFFNINKCIVYFILLFFAIPTKAQETIVTYMKKNGGYTANKDSADYTNILRLIPNEAGVHELNEYYPNGNLKRHGWVKTTDPKRLYFEGPLDTYYDNGSLESSTTYVNNKLADTVKRYYNNGILKENRIYFNLTEAPNEFLSTDMNSRLIYYADSTGTVQIKDGHGKVELKNGQDVERGSYSGGLRTGYWEGSFIKSKYQFEEWYENGVLTKGTTTDSLGKKHPYEQREIQPEYKGGIPKLMMFIAQNYEFPNEALKAQVNGQVMISFVIDTTGVPVDLKIISDLGYGTGQKGIDVVKKAKEWIPGYRRGIPVRVQYFIPIRLNSHPAPNKS</sequence>
<dbReference type="PANTHER" id="PTHR33446:SF2">
    <property type="entry name" value="PROTEIN TONB"/>
    <property type="match status" value="1"/>
</dbReference>
<dbReference type="Gene3D" id="3.90.930.1">
    <property type="match status" value="1"/>
</dbReference>
<reference evidence="2 3" key="1">
    <citation type="submission" date="2024-04" db="EMBL/GenBank/DDBJ databases">
        <title>WGS of bacteria from Torrens River.</title>
        <authorList>
            <person name="Wyrsch E.R."/>
            <person name="Drigo B."/>
        </authorList>
    </citation>
    <scope>NUCLEOTIDE SEQUENCE [LARGE SCALE GENOMIC DNA]</scope>
    <source>
        <strain evidence="2 3">TWI391</strain>
    </source>
</reference>